<dbReference type="EMBL" id="CP017556">
    <property type="protein sequence ID" value="AOW03532.1"/>
    <property type="molecule type" value="Genomic_DNA"/>
</dbReference>
<protein>
    <submittedName>
        <fullName evidence="1">Uncharacterized protein</fullName>
    </submittedName>
</protein>
<dbReference type="GeneID" id="94583216"/>
<proteinExistence type="predicted"/>
<evidence type="ECO:0000313" key="2">
    <source>
        <dbReference type="Proteomes" id="UP000182444"/>
    </source>
</evidence>
<organism evidence="1 2">
    <name type="scientific">Yarrowia lipolytica</name>
    <name type="common">Candida lipolytica</name>
    <dbReference type="NCBI Taxonomy" id="4952"/>
    <lineage>
        <taxon>Eukaryota</taxon>
        <taxon>Fungi</taxon>
        <taxon>Dikarya</taxon>
        <taxon>Ascomycota</taxon>
        <taxon>Saccharomycotina</taxon>
        <taxon>Dipodascomycetes</taxon>
        <taxon>Dipodascales</taxon>
        <taxon>Dipodascales incertae sedis</taxon>
        <taxon>Yarrowia</taxon>
    </lineage>
</organism>
<name>A0A1D8ND32_YARLL</name>
<dbReference type="RefSeq" id="XP_068138696.1">
    <property type="nucleotide sequence ID" value="XM_068282595.1"/>
</dbReference>
<reference evidence="1 2" key="1">
    <citation type="journal article" date="2016" name="PLoS ONE">
        <title>Sequence Assembly of Yarrowia lipolytica Strain W29/CLIB89 Shows Transposable Element Diversity.</title>
        <authorList>
            <person name="Magnan C."/>
            <person name="Yu J."/>
            <person name="Chang I."/>
            <person name="Jahn E."/>
            <person name="Kanomata Y."/>
            <person name="Wu J."/>
            <person name="Zeller M."/>
            <person name="Oakes M."/>
            <person name="Baldi P."/>
            <person name="Sandmeyer S."/>
        </authorList>
    </citation>
    <scope>NUCLEOTIDE SEQUENCE [LARGE SCALE GENOMIC DNA]</scope>
    <source>
        <strain evidence="2">CLIB89(W29)</strain>
    </source>
</reference>
<dbReference type="AlphaFoldDB" id="A0A1D8ND32"/>
<evidence type="ECO:0000313" key="1">
    <source>
        <dbReference type="EMBL" id="AOW03532.1"/>
    </source>
</evidence>
<dbReference type="Proteomes" id="UP000182444">
    <property type="component" value="Chromosome 1D"/>
</dbReference>
<gene>
    <name evidence="1" type="ORF">YALI1_D04512g</name>
</gene>
<sequence>MLDKYIVSEWLFQSVVVCWITPHTSWALPKVRSAASSFFLVISSVRNGAAWFSTIRHSDLLLVWPVFSHPRPTDEQSYAHFGPLKNIMWNPDSLEEVRSAVGEHYVVLQNQASLLPTFGTQLVKVDLILEYCPATPALECRFTSGHVISQNNASRNYRQNGPIIWSKCMCRRCWKMPKPVGSWRWRDRWAMKQSETDVSRAIATLAHLFMSKDRVRRSLSCYSR</sequence>
<dbReference type="VEuPathDB" id="FungiDB:YALI1_D04512g"/>
<accession>A0A1D8ND32</accession>